<evidence type="ECO:0008006" key="3">
    <source>
        <dbReference type="Google" id="ProtNLM"/>
    </source>
</evidence>
<name>A0A6J8A3P9_MYTCO</name>
<proteinExistence type="predicted"/>
<evidence type="ECO:0000313" key="2">
    <source>
        <dbReference type="Proteomes" id="UP000507470"/>
    </source>
</evidence>
<reference evidence="1 2" key="1">
    <citation type="submission" date="2020-06" db="EMBL/GenBank/DDBJ databases">
        <authorList>
            <person name="Li R."/>
            <person name="Bekaert M."/>
        </authorList>
    </citation>
    <scope>NUCLEOTIDE SEQUENCE [LARGE SCALE GENOMIC DNA]</scope>
    <source>
        <strain evidence="2">wild</strain>
    </source>
</reference>
<protein>
    <recommendedName>
        <fullName evidence="3">Transposase Helix-turn-helix domain-containing protein</fullName>
    </recommendedName>
</protein>
<dbReference type="Proteomes" id="UP000507470">
    <property type="component" value="Unassembled WGS sequence"/>
</dbReference>
<gene>
    <name evidence="1" type="ORF">MCOR_3815</name>
</gene>
<sequence length="174" mass="20177">MFYVNGKLDTRVTLNMEDEVDNNMQCFVFIWNMKGLDNLAMARHMQLNNLAITISSLLRRPHVSRITCYAETVITTFAPVDFQSHFRISAETFEQILDVVKNDLVPDIERGKEPISPDKKHLIFLCYMAYMESHREIGHYFGVCKASVFNVIKTVVNATLNNLCYVSYQSYRYA</sequence>
<organism evidence="1 2">
    <name type="scientific">Mytilus coruscus</name>
    <name type="common">Sea mussel</name>
    <dbReference type="NCBI Taxonomy" id="42192"/>
    <lineage>
        <taxon>Eukaryota</taxon>
        <taxon>Metazoa</taxon>
        <taxon>Spiralia</taxon>
        <taxon>Lophotrochozoa</taxon>
        <taxon>Mollusca</taxon>
        <taxon>Bivalvia</taxon>
        <taxon>Autobranchia</taxon>
        <taxon>Pteriomorphia</taxon>
        <taxon>Mytilida</taxon>
        <taxon>Mytiloidea</taxon>
        <taxon>Mytilidae</taxon>
        <taxon>Mytilinae</taxon>
        <taxon>Mytilus</taxon>
    </lineage>
</organism>
<keyword evidence="2" id="KW-1185">Reference proteome</keyword>
<dbReference type="OrthoDB" id="6773865at2759"/>
<accession>A0A6J8A3P9</accession>
<dbReference type="AlphaFoldDB" id="A0A6J8A3P9"/>
<dbReference type="EMBL" id="CACVKT020000705">
    <property type="protein sequence ID" value="CAC5361853.1"/>
    <property type="molecule type" value="Genomic_DNA"/>
</dbReference>
<evidence type="ECO:0000313" key="1">
    <source>
        <dbReference type="EMBL" id="CAC5361853.1"/>
    </source>
</evidence>